<sequence length="158" mass="17959">MIRTYLIDPFTKAVTEVERIASGRGSESLNEIYHLLHCQKVKAVAMPSVGTDAILVVEEGLHKVDQEFFRCMFWPQKCSVAERCGLEQHLRVLTPVLGHRSTMYAPRSCLNCRDFIAVLKPRELHKMGPLTQARFKMGTQMPFDGLGDLSIRLHKFGE</sequence>
<name>A0A158JB29_9BURK</name>
<dbReference type="Proteomes" id="UP000054977">
    <property type="component" value="Unassembled WGS sequence"/>
</dbReference>
<organism evidence="1 2">
    <name type="scientific">Caballeronia humi</name>
    <dbReference type="NCBI Taxonomy" id="326474"/>
    <lineage>
        <taxon>Bacteria</taxon>
        <taxon>Pseudomonadati</taxon>
        <taxon>Pseudomonadota</taxon>
        <taxon>Betaproteobacteria</taxon>
        <taxon>Burkholderiales</taxon>
        <taxon>Burkholderiaceae</taxon>
        <taxon>Caballeronia</taxon>
    </lineage>
</organism>
<gene>
    <name evidence="1" type="ORF">AWB65_06288</name>
</gene>
<evidence type="ECO:0000313" key="1">
    <source>
        <dbReference type="EMBL" id="SAL66084.1"/>
    </source>
</evidence>
<dbReference type="STRING" id="326474.AWB65_06288"/>
<dbReference type="OrthoDB" id="950017at2"/>
<proteinExistence type="predicted"/>
<keyword evidence="2" id="KW-1185">Reference proteome</keyword>
<dbReference type="EMBL" id="FCNW02000073">
    <property type="protein sequence ID" value="SAL66084.1"/>
    <property type="molecule type" value="Genomic_DNA"/>
</dbReference>
<evidence type="ECO:0000313" key="2">
    <source>
        <dbReference type="Proteomes" id="UP000054977"/>
    </source>
</evidence>
<accession>A0A158JB29</accession>
<protein>
    <submittedName>
        <fullName evidence="1">Uncharacterized protein</fullName>
    </submittedName>
</protein>
<dbReference type="RefSeq" id="WP_087670808.1">
    <property type="nucleotide sequence ID" value="NZ_FCNW02000073.1"/>
</dbReference>
<comment type="caution">
    <text evidence="1">The sequence shown here is derived from an EMBL/GenBank/DDBJ whole genome shotgun (WGS) entry which is preliminary data.</text>
</comment>
<reference evidence="1" key="1">
    <citation type="submission" date="2016-01" db="EMBL/GenBank/DDBJ databases">
        <authorList>
            <person name="Peeters C."/>
        </authorList>
    </citation>
    <scope>NUCLEOTIDE SEQUENCE [LARGE SCALE GENOMIC DNA]</scope>
    <source>
        <strain evidence="1">LMG 22934</strain>
    </source>
</reference>
<dbReference type="AlphaFoldDB" id="A0A158JB29"/>